<proteinExistence type="predicted"/>
<sequence>MNTLKLFSAVVAKTSNEKPYISDEGYIIAPNALWAKDRIIAFLKAEKLNGSDLNKTFHKSWSKIKNSSTFELCIEQINHYMSTYGSDFQDDIYIPEEVLSIPNVKLNYKVINAYSADIMKQKCLALLKSGMALKEDTVDELIIVLIDELGYTFTGKENIKNKEAIVKLAEFYNIYPENAVEFFRYIIYRATDTTLLIKNDALIELIKNSSYNPTQAFNNFGLEKLAEIFNRFKPLFLAFKSKAPKTINKISKLSKTYHKPLVSNPLNDVTNTLLTDKDVHWLDNATPFALFKALSACYTRKQGQDAFLYRIRNGKSWVKTNDVSTTSSTNLLANLLKRNKTGKHKKAVVENNVFKENYQFLLNYLKQRFNLSGKCLFFPEDITYALPTSEKLYVGNIPTGTRFYGKKLAVGIYWEDAWGARDLDLSGINIAGKIGWNTTYNQQQGNLMYSGDITSAPNGAVEYLYANKGLNVPALIQNNVYNGTADCGYKIVIGKGANISKDYMMNPNKVFADIKCESVQKQTILGMLIPKKDKQCFVLLNFGAGNTRVSGNSEVSTLATKALYQQWNEPLSFDNLVRTLGAEITDYKDEADFDFSLENLEKDSFLKPFISK</sequence>
<gene>
    <name evidence="1" type="ORF">ITJ86_04750</name>
</gene>
<name>A0ABS0EG71_9FLAO</name>
<evidence type="ECO:0000313" key="1">
    <source>
        <dbReference type="EMBL" id="MBF8149191.1"/>
    </source>
</evidence>
<keyword evidence="2" id="KW-1185">Reference proteome</keyword>
<reference evidence="1 2" key="1">
    <citation type="submission" date="2020-11" db="EMBL/GenBank/DDBJ databases">
        <title>Winogradskyella marina sp. nov., isolated from marine sediment.</title>
        <authorList>
            <person name="Bo J."/>
            <person name="Wang S."/>
            <person name="Song X."/>
            <person name="Du Z."/>
        </authorList>
    </citation>
    <scope>NUCLEOTIDE SEQUENCE [LARGE SCALE GENOMIC DNA]</scope>
    <source>
        <strain evidence="1 2">F6397</strain>
    </source>
</reference>
<dbReference type="Proteomes" id="UP000611215">
    <property type="component" value="Unassembled WGS sequence"/>
</dbReference>
<dbReference type="RefSeq" id="WP_195870459.1">
    <property type="nucleotide sequence ID" value="NZ_JADOET010000002.1"/>
</dbReference>
<accession>A0ABS0EG71</accession>
<evidence type="ECO:0000313" key="2">
    <source>
        <dbReference type="Proteomes" id="UP000611215"/>
    </source>
</evidence>
<protein>
    <submittedName>
        <fullName evidence="1">Uncharacterized protein</fullName>
    </submittedName>
</protein>
<organism evidence="1 2">
    <name type="scientific">Winogradskyella marina</name>
    <dbReference type="NCBI Taxonomy" id="2785530"/>
    <lineage>
        <taxon>Bacteria</taxon>
        <taxon>Pseudomonadati</taxon>
        <taxon>Bacteroidota</taxon>
        <taxon>Flavobacteriia</taxon>
        <taxon>Flavobacteriales</taxon>
        <taxon>Flavobacteriaceae</taxon>
        <taxon>Winogradskyella</taxon>
    </lineage>
</organism>
<comment type="caution">
    <text evidence="1">The sequence shown here is derived from an EMBL/GenBank/DDBJ whole genome shotgun (WGS) entry which is preliminary data.</text>
</comment>
<dbReference type="EMBL" id="JADOET010000002">
    <property type="protein sequence ID" value="MBF8149191.1"/>
    <property type="molecule type" value="Genomic_DNA"/>
</dbReference>